<dbReference type="AlphaFoldDB" id="A0A2G8KD97"/>
<evidence type="ECO:0000313" key="2">
    <source>
        <dbReference type="Proteomes" id="UP000230750"/>
    </source>
</evidence>
<organism evidence="1 2">
    <name type="scientific">Stichopus japonicus</name>
    <name type="common">Sea cucumber</name>
    <dbReference type="NCBI Taxonomy" id="307972"/>
    <lineage>
        <taxon>Eukaryota</taxon>
        <taxon>Metazoa</taxon>
        <taxon>Echinodermata</taxon>
        <taxon>Eleutherozoa</taxon>
        <taxon>Echinozoa</taxon>
        <taxon>Holothuroidea</taxon>
        <taxon>Aspidochirotacea</taxon>
        <taxon>Aspidochirotida</taxon>
        <taxon>Stichopodidae</taxon>
        <taxon>Apostichopus</taxon>
    </lineage>
</organism>
<dbReference type="EMBL" id="MRZV01000673">
    <property type="protein sequence ID" value="PIK45953.1"/>
    <property type="molecule type" value="Genomic_DNA"/>
</dbReference>
<reference evidence="1 2" key="1">
    <citation type="journal article" date="2017" name="PLoS Biol.">
        <title>The sea cucumber genome provides insights into morphological evolution and visceral regeneration.</title>
        <authorList>
            <person name="Zhang X."/>
            <person name="Sun L."/>
            <person name="Yuan J."/>
            <person name="Sun Y."/>
            <person name="Gao Y."/>
            <person name="Zhang L."/>
            <person name="Li S."/>
            <person name="Dai H."/>
            <person name="Hamel J.F."/>
            <person name="Liu C."/>
            <person name="Yu Y."/>
            <person name="Liu S."/>
            <person name="Lin W."/>
            <person name="Guo K."/>
            <person name="Jin S."/>
            <person name="Xu P."/>
            <person name="Storey K.B."/>
            <person name="Huan P."/>
            <person name="Zhang T."/>
            <person name="Zhou Y."/>
            <person name="Zhang J."/>
            <person name="Lin C."/>
            <person name="Li X."/>
            <person name="Xing L."/>
            <person name="Huo D."/>
            <person name="Sun M."/>
            <person name="Wang L."/>
            <person name="Mercier A."/>
            <person name="Li F."/>
            <person name="Yang H."/>
            <person name="Xiang J."/>
        </authorList>
    </citation>
    <scope>NUCLEOTIDE SEQUENCE [LARGE SCALE GENOMIC DNA]</scope>
    <source>
        <strain evidence="1">Shaxun</strain>
        <tissue evidence="1">Muscle</tissue>
    </source>
</reference>
<sequence>MFVKGVGWKGMRPGWAIPWPSVKGISCATRVGKRAIWPVYAPTAHTSREWLRARLKRSLSRPLTPYHLMLLSSPQCPTLAPRWRLPSPFRVRPLPLSKVAETASLPTEAEQDKTAEIVLAEWHAEQDAAFVLRLQLPESFHVEKGIWRLNTEIEQKLKEQFVEKYRGWQSLKPAFPNTIVWWDEVKSVIKQFVCVERAHQRRFKLHSLCNNRARDGSSSSDLNALGVFLDEKLHGARVRARIQFVEADEKPTIRFYRDVFTGTILVWSSCRARRQS</sequence>
<protein>
    <submittedName>
        <fullName evidence="1">Uncharacterized protein</fullName>
    </submittedName>
</protein>
<evidence type="ECO:0000313" key="1">
    <source>
        <dbReference type="EMBL" id="PIK45953.1"/>
    </source>
</evidence>
<proteinExistence type="predicted"/>
<accession>A0A2G8KD97</accession>
<comment type="caution">
    <text evidence="1">The sequence shown here is derived from an EMBL/GenBank/DDBJ whole genome shotgun (WGS) entry which is preliminary data.</text>
</comment>
<gene>
    <name evidence="1" type="ORF">BSL78_17161</name>
</gene>
<dbReference type="OrthoDB" id="8920715at2759"/>
<dbReference type="Proteomes" id="UP000230750">
    <property type="component" value="Unassembled WGS sequence"/>
</dbReference>
<keyword evidence="2" id="KW-1185">Reference proteome</keyword>
<name>A0A2G8KD97_STIJA</name>